<dbReference type="PROSITE" id="PS51471">
    <property type="entry name" value="FE2OG_OXY"/>
    <property type="match status" value="1"/>
</dbReference>
<evidence type="ECO:0000256" key="3">
    <source>
        <dbReference type="ARBA" id="ARBA00022964"/>
    </source>
</evidence>
<dbReference type="Gene3D" id="2.60.120.620">
    <property type="entry name" value="q2cbj1_9rhob like domain"/>
    <property type="match status" value="1"/>
</dbReference>
<evidence type="ECO:0000256" key="2">
    <source>
        <dbReference type="ARBA" id="ARBA00022723"/>
    </source>
</evidence>
<keyword evidence="3" id="KW-0223">Dioxygenase</keyword>
<dbReference type="GO" id="GO:0046872">
    <property type="term" value="F:metal ion binding"/>
    <property type="evidence" value="ECO:0007669"/>
    <property type="project" value="UniProtKB-KW"/>
</dbReference>
<feature type="domain" description="Fe2OG dioxygenase" evidence="7">
    <location>
        <begin position="387"/>
        <end position="515"/>
    </location>
</feature>
<dbReference type="Proteomes" id="UP001530315">
    <property type="component" value="Unassembled WGS sequence"/>
</dbReference>
<gene>
    <name evidence="8" type="ORF">ACHAW5_006617</name>
</gene>
<dbReference type="PANTHER" id="PTHR10869:SF246">
    <property type="entry name" value="TRANSMEMBRANE PROLYL 4-HYDROXYLASE"/>
    <property type="match status" value="1"/>
</dbReference>
<dbReference type="SMART" id="SM00702">
    <property type="entry name" value="P4Hc"/>
    <property type="match status" value="1"/>
</dbReference>
<organism evidence="8 9">
    <name type="scientific">Stephanodiscus triporus</name>
    <dbReference type="NCBI Taxonomy" id="2934178"/>
    <lineage>
        <taxon>Eukaryota</taxon>
        <taxon>Sar</taxon>
        <taxon>Stramenopiles</taxon>
        <taxon>Ochrophyta</taxon>
        <taxon>Bacillariophyta</taxon>
        <taxon>Coscinodiscophyceae</taxon>
        <taxon>Thalassiosirophycidae</taxon>
        <taxon>Stephanodiscales</taxon>
        <taxon>Stephanodiscaceae</taxon>
        <taxon>Stephanodiscus</taxon>
    </lineage>
</organism>
<keyword evidence="9" id="KW-1185">Reference proteome</keyword>
<comment type="caution">
    <text evidence="8">The sequence shown here is derived from an EMBL/GenBank/DDBJ whole genome shotgun (WGS) entry which is preliminary data.</text>
</comment>
<evidence type="ECO:0000256" key="6">
    <source>
        <dbReference type="SAM" id="MobiDB-lite"/>
    </source>
</evidence>
<name>A0ABD3PJE1_9STRA</name>
<dbReference type="InterPro" id="IPR006620">
    <property type="entry name" value="Pro_4_hyd_alph"/>
</dbReference>
<dbReference type="Pfam" id="PF13640">
    <property type="entry name" value="2OG-FeII_Oxy_3"/>
    <property type="match status" value="1"/>
</dbReference>
<dbReference type="AlphaFoldDB" id="A0ABD3PJE1"/>
<reference evidence="8 9" key="1">
    <citation type="submission" date="2024-10" db="EMBL/GenBank/DDBJ databases">
        <title>Updated reference genomes for cyclostephanoid diatoms.</title>
        <authorList>
            <person name="Roberts W.R."/>
            <person name="Alverson A.J."/>
        </authorList>
    </citation>
    <scope>NUCLEOTIDE SEQUENCE [LARGE SCALE GENOMIC DNA]</scope>
    <source>
        <strain evidence="8 9">AJA276-08</strain>
    </source>
</reference>
<accession>A0ABD3PJE1</accession>
<dbReference type="PANTHER" id="PTHR10869">
    <property type="entry name" value="PROLYL 4-HYDROXYLASE ALPHA SUBUNIT"/>
    <property type="match status" value="1"/>
</dbReference>
<keyword evidence="4" id="KW-0560">Oxidoreductase</keyword>
<comment type="cofactor">
    <cofactor evidence="1">
        <name>L-ascorbate</name>
        <dbReference type="ChEBI" id="CHEBI:38290"/>
    </cofactor>
</comment>
<feature type="compositionally biased region" description="Basic and acidic residues" evidence="6">
    <location>
        <begin position="1"/>
        <end position="24"/>
    </location>
</feature>
<dbReference type="GO" id="GO:0051213">
    <property type="term" value="F:dioxygenase activity"/>
    <property type="evidence" value="ECO:0007669"/>
    <property type="project" value="UniProtKB-KW"/>
</dbReference>
<sequence>MAPSKKKAESSSEVSSKSKDEKKSSPKISPLPSIAIAVVAFLGGLLTPPALHMLRHQDDVNSRFVNVSFMDRQIICILLALKKNAFLTMLARRDRSTSSSYAPLPFPLPKHTPCTSSNLDNFLHAAPVSGLHVVCVEPMYLGVDGKDHMFPQWSDSRQQQKMLNQFNSVRITLYKNSHAAPTINTVVLRGEDSEDVGERLPVAWNNVKSLLYMELGLLHEGSQQQPWAIFTPSGERMIGELDEVTNGDGVGSSRHIMSSFVASGMVVVAQGGNWLWPGVREGFQRTIKLASSDDAAGSRNITIETLSLKPLVLSVKGFLTDDECDYIAKQAEPTLQYSGVSLKDADVGKAASNWRTSQSTFLSAQGDQILTDIEHRTASLTRVPRSHQEHVQVLRYGHTEKYDAHHDYFDPESYRSDQNTLSLIQYGKKNRFATVFWYLTDVEDGGHTIFPRAGGLREVSYTDCSRGLKVKPQKGKVIIFYSLDASGARDPSSLHGACPVGEGNVKWAANKWIWNAPMAYVS</sequence>
<evidence type="ECO:0000259" key="7">
    <source>
        <dbReference type="PROSITE" id="PS51471"/>
    </source>
</evidence>
<feature type="region of interest" description="Disordered" evidence="6">
    <location>
        <begin position="1"/>
        <end position="27"/>
    </location>
</feature>
<evidence type="ECO:0000256" key="5">
    <source>
        <dbReference type="ARBA" id="ARBA00023004"/>
    </source>
</evidence>
<dbReference type="InterPro" id="IPR045054">
    <property type="entry name" value="P4HA-like"/>
</dbReference>
<dbReference type="InterPro" id="IPR044862">
    <property type="entry name" value="Pro_4_hyd_alph_FE2OG_OXY"/>
</dbReference>
<dbReference type="EMBL" id="JALLAZ020000740">
    <property type="protein sequence ID" value="KAL3788169.1"/>
    <property type="molecule type" value="Genomic_DNA"/>
</dbReference>
<protein>
    <recommendedName>
        <fullName evidence="7">Fe2OG dioxygenase domain-containing protein</fullName>
    </recommendedName>
</protein>
<evidence type="ECO:0000256" key="1">
    <source>
        <dbReference type="ARBA" id="ARBA00001961"/>
    </source>
</evidence>
<evidence type="ECO:0000313" key="9">
    <source>
        <dbReference type="Proteomes" id="UP001530315"/>
    </source>
</evidence>
<keyword evidence="5" id="KW-0408">Iron</keyword>
<evidence type="ECO:0000256" key="4">
    <source>
        <dbReference type="ARBA" id="ARBA00023002"/>
    </source>
</evidence>
<dbReference type="InterPro" id="IPR005123">
    <property type="entry name" value="Oxoglu/Fe-dep_dioxygenase_dom"/>
</dbReference>
<evidence type="ECO:0000313" key="8">
    <source>
        <dbReference type="EMBL" id="KAL3788169.1"/>
    </source>
</evidence>
<keyword evidence="2" id="KW-0479">Metal-binding</keyword>
<proteinExistence type="predicted"/>